<reference evidence="1" key="1">
    <citation type="journal article" date="2014" name="Microbiology">
        <title>A 2,4-dichlorophenoxyacetic acid degradation plasmid pM7012 discloses distribution of an unclassified megaplasmid group across bacterial species.</title>
        <authorList>
            <person name="Sakai Y."/>
            <person name="Ogawa N."/>
            <person name="Shimomura Y."/>
            <person name="Fujii T."/>
        </authorList>
    </citation>
    <scope>NUCLEOTIDE SEQUENCE</scope>
    <source>
        <strain evidence="1">M701</strain>
    </source>
</reference>
<organism evidence="1">
    <name type="scientific">Burkholderia sp. M701</name>
    <dbReference type="NCBI Taxonomy" id="326454"/>
    <lineage>
        <taxon>Bacteria</taxon>
        <taxon>Pseudomonadati</taxon>
        <taxon>Pseudomonadota</taxon>
        <taxon>Betaproteobacteria</taxon>
        <taxon>Burkholderiales</taxon>
        <taxon>Burkholderiaceae</taxon>
        <taxon>Burkholderia</taxon>
    </lineage>
</organism>
<dbReference type="AlphaFoldDB" id="V5YQ29"/>
<reference evidence="1" key="2">
    <citation type="submission" date="2024-06" db="EMBL/GenBank/DDBJ databases">
        <authorList>
            <person name="Sakai Y."/>
            <person name="Fujii T."/>
        </authorList>
    </citation>
    <scope>NUCLEOTIDE SEQUENCE</scope>
    <source>
        <strain evidence="1">M701</strain>
        <plasmid evidence="1">pM7012</plasmid>
    </source>
</reference>
<evidence type="ECO:0000313" key="1">
    <source>
        <dbReference type="EMBL" id="BAO19026.1"/>
    </source>
</evidence>
<protein>
    <recommendedName>
        <fullName evidence="2">Transglutaminase-like domain-containing protein</fullName>
    </recommendedName>
</protein>
<geneLocation type="plasmid" evidence="1">
    <name>pM7012</name>
</geneLocation>
<accession>V5YQ29</accession>
<proteinExistence type="predicted"/>
<name>V5YQ29_9BURK</name>
<keyword evidence="1" id="KW-0614">Plasmid</keyword>
<sequence>MGEAKRKKALAERQGNVEGKDANDVLGQIDQKVNLQRVATAIRKLSEASSANIGRDCHLHAGLCQALLARLGIETTLVIGYAAWRVGNGDGDVINHFPVKTMVEQPKAHPYHAWLEFGNPTSRFRIILDFTTYQLRRKAAELDALDGGHTTVEWCPEYLAVPFANVSSVDDVRMLRAGLFYYERDVPLERQMLAQSEPPDQEDVDLLGHIYQNPEINVIGTNHVSGISIL</sequence>
<dbReference type="RefSeq" id="WP_023842569.1">
    <property type="nucleotide sequence ID" value="NC_022995.1"/>
</dbReference>
<evidence type="ECO:0008006" key="2">
    <source>
        <dbReference type="Google" id="ProtNLM"/>
    </source>
</evidence>
<dbReference type="EMBL" id="AB853026">
    <property type="protein sequence ID" value="BAO19026.1"/>
    <property type="molecule type" value="Genomic_DNA"/>
</dbReference>